<dbReference type="RefSeq" id="WP_157336013.1">
    <property type="nucleotide sequence ID" value="NZ_RHLK01000006.1"/>
</dbReference>
<feature type="region of interest" description="Disordered" evidence="1">
    <location>
        <begin position="125"/>
        <end position="149"/>
    </location>
</feature>
<keyword evidence="3" id="KW-1185">Reference proteome</keyword>
<name>A0A7X3JZT6_9BACL</name>
<reference evidence="2 3" key="1">
    <citation type="journal article" date="2019" name="Microorganisms">
        <title>Paenibacillus lutrae sp. nov., A Chitinolytic Species Isolated from A River Otter in Castril Natural Park, Granada, Spain.</title>
        <authorList>
            <person name="Rodriguez M."/>
            <person name="Reina J.C."/>
            <person name="Bejar V."/>
            <person name="Llamas I."/>
        </authorList>
    </citation>
    <scope>NUCLEOTIDE SEQUENCE [LARGE SCALE GENOMIC DNA]</scope>
    <source>
        <strain evidence="2 3">N10</strain>
    </source>
</reference>
<dbReference type="OrthoDB" id="9913297at2"/>
<sequence length="149" mass="17266">MFRTVEEIIEHYTKKEHEEEMNTAIVSAHMYLTGVGSCMEVLNIIHDDFNGTGIFDDLESALLEQIEPDYEYSESYFFIAIVKAEFVEHRNWEGSEYEVEYDVTEIKNISQISLIEEYYTQKEHGDNGHVPLVSESKTPQQDAEPESSD</sequence>
<organism evidence="2 3">
    <name type="scientific">Paenibacillus lutrae</name>
    <dbReference type="NCBI Taxonomy" id="2078573"/>
    <lineage>
        <taxon>Bacteria</taxon>
        <taxon>Bacillati</taxon>
        <taxon>Bacillota</taxon>
        <taxon>Bacilli</taxon>
        <taxon>Bacillales</taxon>
        <taxon>Paenibacillaceae</taxon>
        <taxon>Paenibacillus</taxon>
    </lineage>
</organism>
<comment type="caution">
    <text evidence="2">The sequence shown here is derived from an EMBL/GenBank/DDBJ whole genome shotgun (WGS) entry which is preliminary data.</text>
</comment>
<dbReference type="Proteomes" id="UP000490800">
    <property type="component" value="Unassembled WGS sequence"/>
</dbReference>
<evidence type="ECO:0000313" key="3">
    <source>
        <dbReference type="Proteomes" id="UP000490800"/>
    </source>
</evidence>
<evidence type="ECO:0000256" key="1">
    <source>
        <dbReference type="SAM" id="MobiDB-lite"/>
    </source>
</evidence>
<protein>
    <submittedName>
        <fullName evidence="2">Uncharacterized protein</fullName>
    </submittedName>
</protein>
<evidence type="ECO:0000313" key="2">
    <source>
        <dbReference type="EMBL" id="MVP00385.1"/>
    </source>
</evidence>
<dbReference type="EMBL" id="RHLK01000006">
    <property type="protein sequence ID" value="MVP00385.1"/>
    <property type="molecule type" value="Genomic_DNA"/>
</dbReference>
<accession>A0A7X3JZT6</accession>
<proteinExistence type="predicted"/>
<gene>
    <name evidence="2" type="ORF">EDM21_12765</name>
</gene>
<dbReference type="AlphaFoldDB" id="A0A7X3JZT6"/>